<sequence>MRKAFSIIGVFILLSGCSFLPIDQEQAENGEQNDKDVYVERPEYKDYPIPESIGDPAPLVEKTNDKAVEYNGEKIIQACNLLSLEDIQEAGVLLHPHTGNGIKRIYFDGKGKGELAKKFNNFHVEGNKCEYALAPDKDEEDALESLMPSGIINLMVFQPSYADTNSLREDIEGVYTGNSKYESLGDMDGVAVYRHKSSDSPRYVLHKGEVWVEFGVSDESEKGEKTAESLLQSVVKRLNEQVEKPTGPSRFEYESPAFTKEVANVCEISDREDYRIVFNEDDSPMKVEEFGTAVGVINYSMSSGDSTKYNYVEQGCRFQSNDYYGDGKALTIHTITYESEKAAQHDMNFNKSESQDVQELNSIGDEAYFSGNKIQTNNVLTFRKGSVVVDVNFTESAQNSSASDVIESLTPIAQKMVERIKD</sequence>
<keyword evidence="2" id="KW-1185">Reference proteome</keyword>
<evidence type="ECO:0000313" key="1">
    <source>
        <dbReference type="EMBL" id="PTM59727.1"/>
    </source>
</evidence>
<organism evidence="1 2">
    <name type="scientific">Desmospora activa DSM 45169</name>
    <dbReference type="NCBI Taxonomy" id="1121389"/>
    <lineage>
        <taxon>Bacteria</taxon>
        <taxon>Bacillati</taxon>
        <taxon>Bacillota</taxon>
        <taxon>Bacilli</taxon>
        <taxon>Bacillales</taxon>
        <taxon>Thermoactinomycetaceae</taxon>
        <taxon>Desmospora</taxon>
    </lineage>
</organism>
<evidence type="ECO:0000313" key="2">
    <source>
        <dbReference type="Proteomes" id="UP000241639"/>
    </source>
</evidence>
<dbReference type="AlphaFoldDB" id="A0A2T4ZCV6"/>
<dbReference type="OrthoDB" id="4503530at2"/>
<evidence type="ECO:0008006" key="3">
    <source>
        <dbReference type="Google" id="ProtNLM"/>
    </source>
</evidence>
<dbReference type="Proteomes" id="UP000241639">
    <property type="component" value="Unassembled WGS sequence"/>
</dbReference>
<dbReference type="PROSITE" id="PS51257">
    <property type="entry name" value="PROKAR_LIPOPROTEIN"/>
    <property type="match status" value="1"/>
</dbReference>
<dbReference type="RefSeq" id="WP_107726941.1">
    <property type="nucleotide sequence ID" value="NZ_PZZP01000001.1"/>
</dbReference>
<gene>
    <name evidence="1" type="ORF">C8J48_2357</name>
</gene>
<name>A0A2T4ZCV6_9BACL</name>
<reference evidence="1 2" key="1">
    <citation type="submission" date="2018-04" db="EMBL/GenBank/DDBJ databases">
        <title>Genomic Encyclopedia of Archaeal and Bacterial Type Strains, Phase II (KMG-II): from individual species to whole genera.</title>
        <authorList>
            <person name="Goeker M."/>
        </authorList>
    </citation>
    <scope>NUCLEOTIDE SEQUENCE [LARGE SCALE GENOMIC DNA]</scope>
    <source>
        <strain evidence="1 2">DSM 45169</strain>
    </source>
</reference>
<proteinExistence type="predicted"/>
<dbReference type="EMBL" id="PZZP01000001">
    <property type="protein sequence ID" value="PTM59727.1"/>
    <property type="molecule type" value="Genomic_DNA"/>
</dbReference>
<protein>
    <recommendedName>
        <fullName evidence="3">Lipoprotein</fullName>
    </recommendedName>
</protein>
<comment type="caution">
    <text evidence="1">The sequence shown here is derived from an EMBL/GenBank/DDBJ whole genome shotgun (WGS) entry which is preliminary data.</text>
</comment>
<accession>A0A2T4ZCV6</accession>